<sequence>MVVGSCILVGSLQSEPVDNLKEVTCGIPGENTNKKQAGEEGARARLKQNAIQEVPRPEPRGIQDDFWAAPGPVPRMIRGLTLCRKKKARPKSISLVLSLVSLSGSTSSTSQFQSNPGPQSCVEILDSSSEEEIVDGTIQSLASTPSATASTTSRPKQSWIWTHFDESKDPDYAVCQVHHKNGKFCVFTLKKDRTGSTKNFHKHLCQIHNVKVTKQPKAVGVYSMETYLKTSKLVKQPKLTANSLKSTIVLFLAECNLSFSLVKKNLFLHLLVLLNEEACNIL</sequence>
<dbReference type="AlphaFoldDB" id="A0A0L6VDG8"/>
<name>A0A0L6VDG8_9BASI</name>
<gene>
    <name evidence="1" type="ORF">VP01_1896g1</name>
</gene>
<dbReference type="Proteomes" id="UP000037035">
    <property type="component" value="Unassembled WGS sequence"/>
</dbReference>
<protein>
    <recommendedName>
        <fullName evidence="3">BED-type domain-containing protein</fullName>
    </recommendedName>
</protein>
<keyword evidence="2" id="KW-1185">Reference proteome</keyword>
<comment type="caution">
    <text evidence="1">The sequence shown here is derived from an EMBL/GenBank/DDBJ whole genome shotgun (WGS) entry which is preliminary data.</text>
</comment>
<dbReference type="EMBL" id="LAVV01006721">
    <property type="protein sequence ID" value="KNZ58612.1"/>
    <property type="molecule type" value="Genomic_DNA"/>
</dbReference>
<accession>A0A0L6VDG8</accession>
<evidence type="ECO:0000313" key="1">
    <source>
        <dbReference type="EMBL" id="KNZ58612.1"/>
    </source>
</evidence>
<organism evidence="1 2">
    <name type="scientific">Puccinia sorghi</name>
    <dbReference type="NCBI Taxonomy" id="27349"/>
    <lineage>
        <taxon>Eukaryota</taxon>
        <taxon>Fungi</taxon>
        <taxon>Dikarya</taxon>
        <taxon>Basidiomycota</taxon>
        <taxon>Pucciniomycotina</taxon>
        <taxon>Pucciniomycetes</taxon>
        <taxon>Pucciniales</taxon>
        <taxon>Pucciniaceae</taxon>
        <taxon>Puccinia</taxon>
    </lineage>
</organism>
<evidence type="ECO:0000313" key="2">
    <source>
        <dbReference type="Proteomes" id="UP000037035"/>
    </source>
</evidence>
<evidence type="ECO:0008006" key="3">
    <source>
        <dbReference type="Google" id="ProtNLM"/>
    </source>
</evidence>
<proteinExistence type="predicted"/>
<dbReference type="VEuPathDB" id="FungiDB:VP01_1896g1"/>
<reference evidence="1 2" key="1">
    <citation type="submission" date="2015-08" db="EMBL/GenBank/DDBJ databases">
        <title>Next Generation Sequencing and Analysis of the Genome of Puccinia sorghi L Schw, the Causal Agent of Maize Common Rust.</title>
        <authorList>
            <person name="Rochi L."/>
            <person name="Burguener G."/>
            <person name="Darino M."/>
            <person name="Turjanski A."/>
            <person name="Kreff E."/>
            <person name="Dieguez M.J."/>
            <person name="Sacco F."/>
        </authorList>
    </citation>
    <scope>NUCLEOTIDE SEQUENCE [LARGE SCALE GENOMIC DNA]</scope>
    <source>
        <strain evidence="1 2">RO10H11247</strain>
    </source>
</reference>